<feature type="compositionally biased region" description="Basic and acidic residues" evidence="1">
    <location>
        <begin position="1"/>
        <end position="19"/>
    </location>
</feature>
<proteinExistence type="predicted"/>
<dbReference type="PANTHER" id="PTHR33710:SF77">
    <property type="entry name" value="DNASE I-LIKE SUPERFAMILY PROTEIN"/>
    <property type="match status" value="1"/>
</dbReference>
<evidence type="ECO:0000313" key="3">
    <source>
        <dbReference type="Proteomes" id="UP000593572"/>
    </source>
</evidence>
<dbReference type="AlphaFoldDB" id="A0A7J8N1G3"/>
<sequence>MELDVDQTKKPKTSWKDKLVGSSSNSAGIDLEKKKDFELLEENVQKYGHMKDVCPFRVFEPRSGKHPTPSERLPEEIGSSTGLTVSEDLPIHYLTVEKFGRQQQSVAAIIGSEIKVWTGDGGSIDSELIILNGGNSCALKSLARLSSTFPDRGRRKSLWDDLVAVLPKDPILWMIMDDFNAILSPNDKKNDRGKSNTYKRLDRALASDTWVSSFPHCIVYHLPLIKSDHRPILLRTKLILVHLKEDHFSFS</sequence>
<organism evidence="2 3">
    <name type="scientific">Gossypium lobatum</name>
    <dbReference type="NCBI Taxonomy" id="34289"/>
    <lineage>
        <taxon>Eukaryota</taxon>
        <taxon>Viridiplantae</taxon>
        <taxon>Streptophyta</taxon>
        <taxon>Embryophyta</taxon>
        <taxon>Tracheophyta</taxon>
        <taxon>Spermatophyta</taxon>
        <taxon>Magnoliopsida</taxon>
        <taxon>eudicotyledons</taxon>
        <taxon>Gunneridae</taxon>
        <taxon>Pentapetalae</taxon>
        <taxon>rosids</taxon>
        <taxon>malvids</taxon>
        <taxon>Malvales</taxon>
        <taxon>Malvaceae</taxon>
        <taxon>Malvoideae</taxon>
        <taxon>Gossypium</taxon>
    </lineage>
</organism>
<dbReference type="Gene3D" id="3.60.10.10">
    <property type="entry name" value="Endonuclease/exonuclease/phosphatase"/>
    <property type="match status" value="1"/>
</dbReference>
<evidence type="ECO:0008006" key="4">
    <source>
        <dbReference type="Google" id="ProtNLM"/>
    </source>
</evidence>
<reference evidence="2 3" key="1">
    <citation type="journal article" date="2019" name="Genome Biol. Evol.">
        <title>Insights into the evolution of the New World diploid cottons (Gossypium, subgenus Houzingenia) based on genome sequencing.</title>
        <authorList>
            <person name="Grover C.E."/>
            <person name="Arick M.A. 2nd"/>
            <person name="Thrash A."/>
            <person name="Conover J.L."/>
            <person name="Sanders W.S."/>
            <person name="Peterson D.G."/>
            <person name="Frelichowski J.E."/>
            <person name="Scheffler J.A."/>
            <person name="Scheffler B.E."/>
            <person name="Wendel J.F."/>
        </authorList>
    </citation>
    <scope>NUCLEOTIDE SEQUENCE [LARGE SCALE GENOMIC DNA]</scope>
    <source>
        <strain evidence="2">157</strain>
        <tissue evidence="2">Leaf</tissue>
    </source>
</reference>
<dbReference type="SUPFAM" id="SSF56219">
    <property type="entry name" value="DNase I-like"/>
    <property type="match status" value="1"/>
</dbReference>
<name>A0A7J8N1G3_9ROSI</name>
<evidence type="ECO:0000256" key="1">
    <source>
        <dbReference type="SAM" id="MobiDB-lite"/>
    </source>
</evidence>
<accession>A0A7J8N1G3</accession>
<keyword evidence="3" id="KW-1185">Reference proteome</keyword>
<comment type="caution">
    <text evidence="2">The sequence shown here is derived from an EMBL/GenBank/DDBJ whole genome shotgun (WGS) entry which is preliminary data.</text>
</comment>
<dbReference type="Proteomes" id="UP000593572">
    <property type="component" value="Unassembled WGS sequence"/>
</dbReference>
<evidence type="ECO:0000313" key="2">
    <source>
        <dbReference type="EMBL" id="MBA0570745.1"/>
    </source>
</evidence>
<dbReference type="PANTHER" id="PTHR33710">
    <property type="entry name" value="BNAC02G09200D PROTEIN"/>
    <property type="match status" value="1"/>
</dbReference>
<feature type="region of interest" description="Disordered" evidence="1">
    <location>
        <begin position="1"/>
        <end position="27"/>
    </location>
</feature>
<protein>
    <recommendedName>
        <fullName evidence="4">Endonuclease/exonuclease/phosphatase domain-containing protein</fullName>
    </recommendedName>
</protein>
<dbReference type="EMBL" id="JABEZX010000011">
    <property type="protein sequence ID" value="MBA0570745.1"/>
    <property type="molecule type" value="Genomic_DNA"/>
</dbReference>
<dbReference type="InterPro" id="IPR036691">
    <property type="entry name" value="Endo/exonu/phosph_ase_sf"/>
</dbReference>
<gene>
    <name evidence="2" type="ORF">Golob_004359</name>
</gene>